<feature type="signal peptide" evidence="2">
    <location>
        <begin position="1"/>
        <end position="19"/>
    </location>
</feature>
<dbReference type="OMA" id="DMYRLHF"/>
<evidence type="ECO:0000313" key="3">
    <source>
        <dbReference type="EMBL" id="CRG95840.1"/>
    </source>
</evidence>
<comment type="caution">
    <text evidence="3">The sequence shown here is derived from an EMBL/GenBank/DDBJ whole genome shotgun (WGS) entry which is preliminary data.</text>
</comment>
<dbReference type="OrthoDB" id="377448at2759"/>
<feature type="chain" id="PRO_5013312126" evidence="2">
    <location>
        <begin position="20"/>
        <end position="1972"/>
    </location>
</feature>
<dbReference type="VEuPathDB" id="PlasmoDB:PGAL8A_00305200"/>
<keyword evidence="1" id="KW-0175">Coiled coil</keyword>
<protein>
    <submittedName>
        <fullName evidence="3">Uncharacterized protein</fullName>
    </submittedName>
</protein>
<evidence type="ECO:0000313" key="4">
    <source>
        <dbReference type="Proteomes" id="UP000220797"/>
    </source>
</evidence>
<organism evidence="3 4">
    <name type="scientific">Plasmodium gallinaceum</name>
    <dbReference type="NCBI Taxonomy" id="5849"/>
    <lineage>
        <taxon>Eukaryota</taxon>
        <taxon>Sar</taxon>
        <taxon>Alveolata</taxon>
        <taxon>Apicomplexa</taxon>
        <taxon>Aconoidasida</taxon>
        <taxon>Haemosporida</taxon>
        <taxon>Plasmodiidae</taxon>
        <taxon>Plasmodium</taxon>
        <taxon>Plasmodium (Haemamoeba)</taxon>
    </lineage>
</organism>
<dbReference type="GeneID" id="39731585"/>
<evidence type="ECO:0000256" key="2">
    <source>
        <dbReference type="SAM" id="SignalP"/>
    </source>
</evidence>
<feature type="coiled-coil region" evidence="1">
    <location>
        <begin position="1084"/>
        <end position="1111"/>
    </location>
</feature>
<keyword evidence="4" id="KW-1185">Reference proteome</keyword>
<accession>A0A1J1GXV9</accession>
<dbReference type="RefSeq" id="XP_028528648.1">
    <property type="nucleotide sequence ID" value="XM_028672057.1"/>
</dbReference>
<sequence>MIYIFILIFLLKLWKKIDCQSCYFRNNKNVILSSNIKIKNKKNYYYYKSKHLHNDIKNIFAKAYKVSFNTLKKEDYKSKLFSLKEFYSNYFLLHYINTNNKNVFSLSNIYNNFFCKKNRINLQKILYSLKTKRHSYSKKKILFIPNKINLKNEKYNNKIRYIERNKLKKYKFIKKKCYSESYNNLGYNPFKNNILKINENEKYNSSEIFNAYNYYFHNENYIEINDNYLFSKFFLFSILKSSLIYSYTKEEYMKRLMKEIWFLFYKLYKINLNGFDRESELKENMKIENINKQNILENTKFDEAYSNSYKGMEYLGINEDFFLINDYKNTKNHYICSFHNNKNTILIKNWLCSLHCLFIKQWVDRLVNFILKENFSNKEFSKNNLIIKCENNIQKKLFFHLQCFYFLFTKEKEDDNGYLYIDSLYNYRQNGYINNNCYKKNIVSENKEKNMDKKYINKENLNENVKYISQNDNVTNENIIIYIYRNNENIEKYYKYLKNIYKKESVSFFNYDKYIHNDNSFFIMLISYEEFFNISYFYSSTFENFKKYINSKTIFSEICINLFQVFSCLLKCSSYGNKELNRNSQNYKFKIFFDDFNLKYNYEVNIIEKNIYEHLFSLLNINEKMTFYFLSTHIFNLSLFKIWIASIHKNCSTISLTKKKNFFILHKKLIFRINNNDEINKSNNNDIKLNNNIENEEKMIFNMVKNKKKNVLNKQVTNNLLIFNKFRKDIIVKYLKENNLYNINKLKKKDKKLKRKFNIAKRYLKKKKIYNFNISRYIDFIISKNKKGDIFFKKIINPSYILKEENLQKNDKINILTNNLYIAYNNDTFNKEREDLKFSQLNNDLINLESKNKNLCFQKNYKLNILKINEKNKENKDEKEKANYLLEEEKKKSIKNTYIWDETDVALKKNLNYNNKYRFFYLNKVDIKKEHNIMSKINFTKIYPCIYYIFNLENFLLFSEELYEQLNLLDEHSVEKCEIILKKYEGKINVNNKFKMYLFKGLFLVSEKLNIFQKALIKELLKRGLIKIIISCINISSDGFSVQSVFLDSVHININKKLKYNYLIDLINNLHDETFYSFSENSDINNKNKTDDNVENRLKKLESNVNISEDMYRLHFVKYFMYLNFRYIFRKYTLSNNDILNLSKNSINFFLIPQKYEDISIILNTNNNNYLNFSNMHKHIIRDFYFNMYYIIITKSISIHLKFLKDLQYDKKLDKKVLVNDLKNNTYNKNYKDNSMDNYIRKNNINNLNMKQYFFRSKMNKYNFFNNYINNIFDSNFILLNLYNIINLSLDFYKIYKFNQLNAFLFIKNYINICNNLSYLLNYYEFLYFYFINNKDFEKICESSKNNFFNFLLMKRTKYEKEFIKHNKEHKLDFYQKQLKKICKYFDEDHIYMYYNTYINYNKLKKRFTKKLKILYKEKYDMLYINIKNNFKKVVLSTIDKKLCIILDIYKVSKKYIDNLYICLNDSNELFICKIFFFAALMKNNKFYKYIKKKSKKFNYFNYLFNSREVTNYKIFIKEYDFLFDIYKEENNNKKSIISNKNYIFEFFVNKISLSNEFNKEEKRDCYKLKEKSQDENTEKVIDIYDILFNSYNESIYNMNNRMILFLKKMRNMKRKLYIQYLKQKDMQKKKKRNLFYFSSNSLNEHYNLKLCNKNEEIKFNDLKEKKVIYEKPNELSKFIKDDYFSNNEALIRRYFYNNICRNNEEKKNIKIFVYENLKNLKKNINNDHKLKYSENKNKKILLDFKSIDFLNLYKKKKNIGNRNNYLNEINQINRIFGCNTNTFNKEFSNIFLFLNNFNLIDILKKYMNPYIKNSLWFYIITLYINHIYSLNKNEIIMNPELLITIFYICFYENKYSYLDNYISSFHISNIYLKNIVADIFIYKELLSSLQFKFKIHIDITFNLIDLCEVFESLTKLRKKNFKDINENIIGILTKLNLILYNVSSYFNKDINEIILSFINYINEMKKYKEVT</sequence>
<keyword evidence="2" id="KW-0732">Signal</keyword>
<evidence type="ECO:0000256" key="1">
    <source>
        <dbReference type="SAM" id="Coils"/>
    </source>
</evidence>
<gene>
    <name evidence="3" type="ORF">PGAL8A_00305200</name>
</gene>
<dbReference type="EMBL" id="CVMV01000045">
    <property type="protein sequence ID" value="CRG95840.1"/>
    <property type="molecule type" value="Genomic_DNA"/>
</dbReference>
<feature type="coiled-coil region" evidence="1">
    <location>
        <begin position="831"/>
        <end position="892"/>
    </location>
</feature>
<dbReference type="Proteomes" id="UP000220797">
    <property type="component" value="Unassembled WGS sequence"/>
</dbReference>
<reference evidence="3" key="1">
    <citation type="submission" date="2015-04" db="EMBL/GenBank/DDBJ databases">
        <authorList>
            <consortium name="Pathogen Informatics"/>
        </authorList>
    </citation>
    <scope>NUCLEOTIDE SEQUENCE [LARGE SCALE GENOMIC DNA]</scope>
    <source>
        <strain evidence="3">8A</strain>
    </source>
</reference>
<name>A0A1J1GXV9_PLAGA</name>
<proteinExistence type="predicted"/>